<dbReference type="OrthoDB" id="8227988at2"/>
<feature type="transmembrane region" description="Helical" evidence="2">
    <location>
        <begin position="94"/>
        <end position="117"/>
    </location>
</feature>
<keyword evidence="2" id="KW-0812">Transmembrane</keyword>
<evidence type="ECO:0000256" key="2">
    <source>
        <dbReference type="SAM" id="Phobius"/>
    </source>
</evidence>
<sequence length="228" mass="23252">MRDIHLHGALGRQFGSKLQLEVETAAEAVRALCANFPTFANAIRSGFYRVVLGKSSRTGMDLGEEEISAFSLGQKPLHIVPVAKGRKNGGIGKIIAGVALIGLSMIPGMGAVMGATLWGSTTVGSVVGSVATSLILTGVASLLAPEQDSGDKTESFTMSGPQSSTREGSILPIVYGEVVTGGQMISGGVRVATDGVNGDAYQNANDVNASGGSAPRINNSFIQSGNGD</sequence>
<name>A0A844HPZ3_9RHOB</name>
<feature type="transmembrane region" description="Helical" evidence="2">
    <location>
        <begin position="123"/>
        <end position="144"/>
    </location>
</feature>
<accession>A0A844HPZ3</accession>
<evidence type="ECO:0000256" key="1">
    <source>
        <dbReference type="SAM" id="MobiDB-lite"/>
    </source>
</evidence>
<comment type="caution">
    <text evidence="3">The sequence shown here is derived from an EMBL/GenBank/DDBJ whole genome shotgun (WGS) entry which is preliminary data.</text>
</comment>
<dbReference type="RefSeq" id="WP_155041150.1">
    <property type="nucleotide sequence ID" value="NZ_WMIG01000013.1"/>
</dbReference>
<feature type="compositionally biased region" description="Polar residues" evidence="1">
    <location>
        <begin position="155"/>
        <end position="167"/>
    </location>
</feature>
<evidence type="ECO:0000313" key="4">
    <source>
        <dbReference type="Proteomes" id="UP000449846"/>
    </source>
</evidence>
<protein>
    <recommendedName>
        <fullName evidence="5">Phage-related protein, tail component</fullName>
    </recommendedName>
</protein>
<gene>
    <name evidence="3" type="ORF">GL300_18520</name>
</gene>
<keyword evidence="2" id="KW-0472">Membrane</keyword>
<dbReference type="EMBL" id="WMIG01000013">
    <property type="protein sequence ID" value="MTH61209.1"/>
    <property type="molecule type" value="Genomic_DNA"/>
</dbReference>
<reference evidence="3 4" key="1">
    <citation type="submission" date="2019-11" db="EMBL/GenBank/DDBJ databases">
        <authorList>
            <person name="Dong K."/>
        </authorList>
    </citation>
    <scope>NUCLEOTIDE SEQUENCE [LARGE SCALE GENOMIC DNA]</scope>
    <source>
        <strain evidence="3 4">NBRC 112902</strain>
    </source>
</reference>
<feature type="region of interest" description="Disordered" evidence="1">
    <location>
        <begin position="146"/>
        <end position="167"/>
    </location>
</feature>
<evidence type="ECO:0000313" key="3">
    <source>
        <dbReference type="EMBL" id="MTH61209.1"/>
    </source>
</evidence>
<dbReference type="Proteomes" id="UP000449846">
    <property type="component" value="Unassembled WGS sequence"/>
</dbReference>
<keyword evidence="4" id="KW-1185">Reference proteome</keyword>
<proteinExistence type="predicted"/>
<dbReference type="AlphaFoldDB" id="A0A844HPZ3"/>
<keyword evidence="2" id="KW-1133">Transmembrane helix</keyword>
<evidence type="ECO:0008006" key="5">
    <source>
        <dbReference type="Google" id="ProtNLM"/>
    </source>
</evidence>
<organism evidence="3 4">
    <name type="scientific">Paracoccus litorisediminis</name>
    <dbReference type="NCBI Taxonomy" id="2006130"/>
    <lineage>
        <taxon>Bacteria</taxon>
        <taxon>Pseudomonadati</taxon>
        <taxon>Pseudomonadota</taxon>
        <taxon>Alphaproteobacteria</taxon>
        <taxon>Rhodobacterales</taxon>
        <taxon>Paracoccaceae</taxon>
        <taxon>Paracoccus</taxon>
    </lineage>
</organism>